<organism evidence="6 7">
    <name type="scientific">Emericellopsis atlantica</name>
    <dbReference type="NCBI Taxonomy" id="2614577"/>
    <lineage>
        <taxon>Eukaryota</taxon>
        <taxon>Fungi</taxon>
        <taxon>Dikarya</taxon>
        <taxon>Ascomycota</taxon>
        <taxon>Pezizomycotina</taxon>
        <taxon>Sordariomycetes</taxon>
        <taxon>Hypocreomycetidae</taxon>
        <taxon>Hypocreales</taxon>
        <taxon>Bionectriaceae</taxon>
        <taxon>Emericellopsis</taxon>
    </lineage>
</organism>
<dbReference type="GeneID" id="70297870"/>
<gene>
    <name evidence="6" type="ORF">F5Z01DRAFT_747297</name>
</gene>
<protein>
    <submittedName>
        <fullName evidence="6">Chaperonin 10-like protein</fullName>
    </submittedName>
</protein>
<evidence type="ECO:0000313" key="7">
    <source>
        <dbReference type="Proteomes" id="UP000887229"/>
    </source>
</evidence>
<keyword evidence="3" id="KW-0472">Membrane</keyword>
<dbReference type="EMBL" id="MU251244">
    <property type="protein sequence ID" value="KAG9258128.1"/>
    <property type="molecule type" value="Genomic_DNA"/>
</dbReference>
<keyword evidence="3" id="KW-0812">Transmembrane</keyword>
<proteinExistence type="inferred from homology"/>
<reference evidence="6" key="1">
    <citation type="journal article" date="2021" name="IMA Fungus">
        <title>Genomic characterization of three marine fungi, including Emericellopsis atlantica sp. nov. with signatures of a generalist lifestyle and marine biomass degradation.</title>
        <authorList>
            <person name="Hagestad O.C."/>
            <person name="Hou L."/>
            <person name="Andersen J.H."/>
            <person name="Hansen E.H."/>
            <person name="Altermark B."/>
            <person name="Li C."/>
            <person name="Kuhnert E."/>
            <person name="Cox R.J."/>
            <person name="Crous P.W."/>
            <person name="Spatafora J.W."/>
            <person name="Lail K."/>
            <person name="Amirebrahimi M."/>
            <person name="Lipzen A."/>
            <person name="Pangilinan J."/>
            <person name="Andreopoulos W."/>
            <person name="Hayes R.D."/>
            <person name="Ng V."/>
            <person name="Grigoriev I.V."/>
            <person name="Jackson S.A."/>
            <person name="Sutton T.D.S."/>
            <person name="Dobson A.D.W."/>
            <person name="Rama T."/>
        </authorList>
    </citation>
    <scope>NUCLEOTIDE SEQUENCE</scope>
    <source>
        <strain evidence="6">TS7</strain>
    </source>
</reference>
<dbReference type="PANTHER" id="PTHR45348">
    <property type="entry name" value="HYPOTHETICAL OXIDOREDUCTASE (EUROFUNG)"/>
    <property type="match status" value="1"/>
</dbReference>
<comment type="caution">
    <text evidence="6">The sequence shown here is derived from an EMBL/GenBank/DDBJ whole genome shotgun (WGS) entry which is preliminary data.</text>
</comment>
<evidence type="ECO:0000313" key="6">
    <source>
        <dbReference type="EMBL" id="KAG9258128.1"/>
    </source>
</evidence>
<evidence type="ECO:0000256" key="2">
    <source>
        <dbReference type="ARBA" id="ARBA00023002"/>
    </source>
</evidence>
<accession>A0A9P7ZTM3</accession>
<comment type="similarity">
    <text evidence="1">Belongs to the zinc-containing alcohol dehydrogenase family.</text>
</comment>
<feature type="transmembrane region" description="Helical" evidence="3">
    <location>
        <begin position="150"/>
        <end position="172"/>
    </location>
</feature>
<dbReference type="Gene3D" id="3.90.180.10">
    <property type="entry name" value="Medium-chain alcohol dehydrogenases, catalytic domain"/>
    <property type="match status" value="1"/>
</dbReference>
<keyword evidence="3" id="KW-1133">Transmembrane helix</keyword>
<dbReference type="InterPro" id="IPR013154">
    <property type="entry name" value="ADH-like_N"/>
</dbReference>
<keyword evidence="7" id="KW-1185">Reference proteome</keyword>
<dbReference type="InterPro" id="IPR036291">
    <property type="entry name" value="NAD(P)-bd_dom_sf"/>
</dbReference>
<evidence type="ECO:0000256" key="1">
    <source>
        <dbReference type="ARBA" id="ARBA00008072"/>
    </source>
</evidence>
<dbReference type="CDD" id="cd08249">
    <property type="entry name" value="enoyl_reductase_like"/>
    <property type="match status" value="1"/>
</dbReference>
<dbReference type="GO" id="GO:0016651">
    <property type="term" value="F:oxidoreductase activity, acting on NAD(P)H"/>
    <property type="evidence" value="ECO:0007669"/>
    <property type="project" value="InterPro"/>
</dbReference>
<dbReference type="InterPro" id="IPR047122">
    <property type="entry name" value="Trans-enoyl_RdTase-like"/>
</dbReference>
<dbReference type="OrthoDB" id="201656at2759"/>
<dbReference type="SUPFAM" id="SSF50129">
    <property type="entry name" value="GroES-like"/>
    <property type="match status" value="1"/>
</dbReference>
<evidence type="ECO:0000256" key="3">
    <source>
        <dbReference type="SAM" id="Phobius"/>
    </source>
</evidence>
<dbReference type="Pfam" id="PF08240">
    <property type="entry name" value="ADH_N"/>
    <property type="match status" value="1"/>
</dbReference>
<dbReference type="InterPro" id="IPR013149">
    <property type="entry name" value="ADH-like_C"/>
</dbReference>
<dbReference type="RefSeq" id="XP_046122052.1">
    <property type="nucleotide sequence ID" value="XM_046266967.1"/>
</dbReference>
<dbReference type="InterPro" id="IPR011032">
    <property type="entry name" value="GroES-like_sf"/>
</dbReference>
<dbReference type="PANTHER" id="PTHR45348:SF2">
    <property type="entry name" value="ZINC-TYPE ALCOHOL DEHYDROGENASE-LIKE PROTEIN C2E1P3.01"/>
    <property type="match status" value="1"/>
</dbReference>
<dbReference type="Proteomes" id="UP000887229">
    <property type="component" value="Unassembled WGS sequence"/>
</dbReference>
<dbReference type="AlphaFoldDB" id="A0A9P7ZTM3"/>
<sequence length="419" mass="45439">MATVATRTTTVSSQPLVGQPTLKSLPQSQRVLLLHGKGQQYQVHADGDVPQLRYGDLLVEIHAIGLNPIDWKSAAFGFGLPQLPSLNRREFVGKIVASEVEEECALKPGEWVLAVSTDYRDFRKAAFQEFAIVCCYNAVRIPCHIDPFRVASIGVAYVAAGLALGVCLGVLFTKESNRRPFNLLDVARKYTEGVSEDVAPEIYQGIPLESRPQPGDWILVYGASSITAQVAIQLAKMSGLRVVGVANLDKHRRLLESLRTDHLIDRTDLDHAKTEITSLFPGSLRFAIDTVGGETASWCQGVLAAQHSQHAHGSSHLVALTGKPKTACPSVRVHSVPIKLFHANRKVGGHLSKWLHELLDGGKLHLPEVEYVDGGLDAVNSALDRLKTGSISGRRLVVTVKQPVDMSGEDPALQSQLAG</sequence>
<keyword evidence="2" id="KW-0560">Oxidoreductase</keyword>
<name>A0A9P7ZTM3_9HYPO</name>
<dbReference type="Gene3D" id="3.40.50.720">
    <property type="entry name" value="NAD(P)-binding Rossmann-like Domain"/>
    <property type="match status" value="1"/>
</dbReference>
<dbReference type="Pfam" id="PF00107">
    <property type="entry name" value="ADH_zinc_N"/>
    <property type="match status" value="1"/>
</dbReference>
<dbReference type="SUPFAM" id="SSF51735">
    <property type="entry name" value="NAD(P)-binding Rossmann-fold domains"/>
    <property type="match status" value="1"/>
</dbReference>
<evidence type="ECO:0000259" key="5">
    <source>
        <dbReference type="Pfam" id="PF08240"/>
    </source>
</evidence>
<evidence type="ECO:0000259" key="4">
    <source>
        <dbReference type="Pfam" id="PF00107"/>
    </source>
</evidence>
<feature type="domain" description="Alcohol dehydrogenase-like C-terminal" evidence="4">
    <location>
        <begin position="229"/>
        <end position="300"/>
    </location>
</feature>
<feature type="domain" description="Alcohol dehydrogenase-like N-terminal" evidence="5">
    <location>
        <begin position="55"/>
        <end position="114"/>
    </location>
</feature>